<dbReference type="PROSITE" id="PS51192">
    <property type="entry name" value="HELICASE_ATP_BIND_1"/>
    <property type="match status" value="1"/>
</dbReference>
<keyword evidence="2" id="KW-0507">mRNA processing</keyword>
<dbReference type="InterPro" id="IPR001650">
    <property type="entry name" value="Helicase_C-like"/>
</dbReference>
<feature type="domain" description="DEAD-box RNA helicase Q" evidence="16">
    <location>
        <begin position="336"/>
        <end position="364"/>
    </location>
</feature>
<feature type="domain" description="Helicase C-terminal" evidence="15">
    <location>
        <begin position="575"/>
        <end position="723"/>
    </location>
</feature>
<evidence type="ECO:0000256" key="6">
    <source>
        <dbReference type="ARBA" id="ARBA00022840"/>
    </source>
</evidence>
<comment type="similarity">
    <text evidence="8">Belongs to the DEAD box helicase family. DDX23/PRP28 subfamily.</text>
</comment>
<dbReference type="InterPro" id="IPR027417">
    <property type="entry name" value="P-loop_NTPase"/>
</dbReference>
<dbReference type="OrthoDB" id="196131at2759"/>
<feature type="domain" description="Helicase ATP-binding" evidence="14">
    <location>
        <begin position="367"/>
        <end position="551"/>
    </location>
</feature>
<dbReference type="PANTHER" id="PTHR47958">
    <property type="entry name" value="ATP-DEPENDENT RNA HELICASE DBP3"/>
    <property type="match status" value="1"/>
</dbReference>
<evidence type="ECO:0000256" key="7">
    <source>
        <dbReference type="ARBA" id="ARBA00023187"/>
    </source>
</evidence>
<dbReference type="GO" id="GO:0008380">
    <property type="term" value="P:RNA splicing"/>
    <property type="evidence" value="ECO:0007669"/>
    <property type="project" value="UniProtKB-KW"/>
</dbReference>
<evidence type="ECO:0000259" key="14">
    <source>
        <dbReference type="PROSITE" id="PS51192"/>
    </source>
</evidence>
<dbReference type="Gene3D" id="3.40.50.300">
    <property type="entry name" value="P-loop containing nucleotide triphosphate hydrolases"/>
    <property type="match status" value="2"/>
</dbReference>
<dbReference type="GO" id="GO:0005524">
    <property type="term" value="F:ATP binding"/>
    <property type="evidence" value="ECO:0007669"/>
    <property type="project" value="UniProtKB-KW"/>
</dbReference>
<feature type="short sequence motif" description="Q motif" evidence="10">
    <location>
        <begin position="336"/>
        <end position="364"/>
    </location>
</feature>
<dbReference type="PROSITE" id="PS00039">
    <property type="entry name" value="DEAD_ATP_HELICASE"/>
    <property type="match status" value="1"/>
</dbReference>
<dbReference type="PROSITE" id="PS51194">
    <property type="entry name" value="HELICASE_CTER"/>
    <property type="match status" value="1"/>
</dbReference>
<keyword evidence="12" id="KW-0175">Coiled coil</keyword>
<organism evidence="17 18">
    <name type="scientific">Balaenoptera physalus</name>
    <name type="common">Fin whale</name>
    <name type="synonym">Balaena physalus</name>
    <dbReference type="NCBI Taxonomy" id="9770"/>
    <lineage>
        <taxon>Eukaryota</taxon>
        <taxon>Metazoa</taxon>
        <taxon>Chordata</taxon>
        <taxon>Craniata</taxon>
        <taxon>Vertebrata</taxon>
        <taxon>Euteleostomi</taxon>
        <taxon>Mammalia</taxon>
        <taxon>Eutheria</taxon>
        <taxon>Laurasiatheria</taxon>
        <taxon>Artiodactyla</taxon>
        <taxon>Whippomorpha</taxon>
        <taxon>Cetacea</taxon>
        <taxon>Mysticeti</taxon>
        <taxon>Balaenopteridae</taxon>
        <taxon>Balaenoptera</taxon>
    </lineage>
</organism>
<reference evidence="17 18" key="1">
    <citation type="journal article" date="2019" name="PLoS ONE">
        <title>Genomic analyses reveal an absence of contemporary introgressive admixture between fin whales and blue whales, despite known hybrids.</title>
        <authorList>
            <person name="Westbury M.V."/>
            <person name="Petersen B."/>
            <person name="Lorenzen E.D."/>
        </authorList>
    </citation>
    <scope>NUCLEOTIDE SEQUENCE [LARGE SCALE GENOMIC DNA]</scope>
    <source>
        <strain evidence="17">FinWhale-01</strain>
    </source>
</reference>
<evidence type="ECO:0000256" key="12">
    <source>
        <dbReference type="SAM" id="Coils"/>
    </source>
</evidence>
<keyword evidence="5 11" id="KW-0347">Helicase</keyword>
<dbReference type="InterPro" id="IPR014014">
    <property type="entry name" value="RNA_helicase_DEAD_Q_motif"/>
</dbReference>
<evidence type="ECO:0000256" key="13">
    <source>
        <dbReference type="SAM" id="MobiDB-lite"/>
    </source>
</evidence>
<evidence type="ECO:0000256" key="5">
    <source>
        <dbReference type="ARBA" id="ARBA00022806"/>
    </source>
</evidence>
<evidence type="ECO:0000256" key="8">
    <source>
        <dbReference type="ARBA" id="ARBA00037954"/>
    </source>
</evidence>
<comment type="catalytic activity">
    <reaction evidence="9">
        <text>ATP + H2O = ADP + phosphate + H(+)</text>
        <dbReference type="Rhea" id="RHEA:13065"/>
        <dbReference type="ChEBI" id="CHEBI:15377"/>
        <dbReference type="ChEBI" id="CHEBI:15378"/>
        <dbReference type="ChEBI" id="CHEBI:30616"/>
        <dbReference type="ChEBI" id="CHEBI:43474"/>
        <dbReference type="ChEBI" id="CHEBI:456216"/>
        <dbReference type="EC" id="3.6.4.13"/>
    </reaction>
</comment>
<evidence type="ECO:0000256" key="9">
    <source>
        <dbReference type="ARBA" id="ARBA00047984"/>
    </source>
</evidence>
<dbReference type="Pfam" id="PF25430">
    <property type="entry name" value="DDX23"/>
    <property type="match status" value="1"/>
</dbReference>
<sequence length="744" mass="86079">ELADKKDREASPSKEERKRSRTPDRERDRDRDRKSSPSKDRKRHRSRERRRGGSRSRSRSRSKSTESLSPGRGKDFKSRKDRDSRKDEEDEHGDKKPKAQPLSLEELLAKKKAEEEAEAKPKFLSKAEREAEALKRRQQEVEERQRLLEEERKKRKQFQDLGRKMLGSFSYPVAPRRGRQKIREEKDKSKELHAIKERYLGGIKKRRRTRHLNDRKFVFEWDASEDTSIDYNPLYKERHQVQLLGRGFIAGIDLKQQKREQSRFYGDLMEKRRTLEEKEQEEARLRKLRKKEAKQRWDDRHWSQKKLDEMTDRDWRIFREDYSITTKGGKIPNPIRSWKDSSLPPHILEVIDKCGYKEPTPIQRQAIPIGLQNRDIIGVAETGSGKTAAFLIPLLVWITTLPKIDRIEESDQGPYAIILAPTRELAQQIEEETIKFGKPLGIRTIVIATPGRLIDVLENRYLVLSRCTYVVLDEADRMIDMGFEPDVQKILEHMPVSNQKPDTDEAEDPEKMLANFESGKHKYRQTVMFTATMPPAVERLARSYLRRPAVVYIGSAGKPHERVEQKVFLMSESEKRKKLLAILEQGFDPPIIIFVNQKKGCDVLAKSLEKMGYNACTLHGGKGQEQREFALSNLKAGAKDILVATDVAGRGIDIQDVSMVVNYDMAKNIEDYIHRIGRTGRAGKSGVAITFLTKEDSAVFYELKQAILESPVSSCPPELANHPDAQHKPGTILTKKRREETIFA</sequence>
<dbReference type="Proteomes" id="UP000437017">
    <property type="component" value="Unassembled WGS sequence"/>
</dbReference>
<evidence type="ECO:0000256" key="10">
    <source>
        <dbReference type="PROSITE-ProRule" id="PRU00552"/>
    </source>
</evidence>
<dbReference type="EC" id="3.6.4.13" evidence="1"/>
<dbReference type="InterPro" id="IPR057479">
    <property type="entry name" value="PRP28/DDX23-like_helical"/>
</dbReference>
<dbReference type="InterPro" id="IPR014001">
    <property type="entry name" value="Helicase_ATP-bd"/>
</dbReference>
<accession>A0A643CGB7</accession>
<feature type="region of interest" description="Disordered" evidence="13">
    <location>
        <begin position="1"/>
        <end position="143"/>
    </location>
</feature>
<dbReference type="SMART" id="SM00490">
    <property type="entry name" value="HELICc"/>
    <property type="match status" value="1"/>
</dbReference>
<evidence type="ECO:0000256" key="2">
    <source>
        <dbReference type="ARBA" id="ARBA00022664"/>
    </source>
</evidence>
<dbReference type="CDD" id="cd18787">
    <property type="entry name" value="SF2_C_DEAD"/>
    <property type="match status" value="1"/>
</dbReference>
<evidence type="ECO:0000313" key="17">
    <source>
        <dbReference type="EMBL" id="KAB0399200.1"/>
    </source>
</evidence>
<dbReference type="InterPro" id="IPR000629">
    <property type="entry name" value="RNA-helicase_DEAD-box_CS"/>
</dbReference>
<keyword evidence="3 11" id="KW-0547">Nucleotide-binding</keyword>
<evidence type="ECO:0000256" key="1">
    <source>
        <dbReference type="ARBA" id="ARBA00012552"/>
    </source>
</evidence>
<evidence type="ECO:0000256" key="4">
    <source>
        <dbReference type="ARBA" id="ARBA00022801"/>
    </source>
</evidence>
<dbReference type="GO" id="GO:0016787">
    <property type="term" value="F:hydrolase activity"/>
    <property type="evidence" value="ECO:0007669"/>
    <property type="project" value="UniProtKB-KW"/>
</dbReference>
<proteinExistence type="inferred from homology"/>
<evidence type="ECO:0000256" key="3">
    <source>
        <dbReference type="ARBA" id="ARBA00022741"/>
    </source>
</evidence>
<dbReference type="SMART" id="SM00487">
    <property type="entry name" value="DEXDc"/>
    <property type="match status" value="1"/>
</dbReference>
<feature type="compositionally biased region" description="Basic and acidic residues" evidence="13">
    <location>
        <begin position="72"/>
        <end position="97"/>
    </location>
</feature>
<feature type="non-terminal residue" evidence="17">
    <location>
        <position position="1"/>
    </location>
</feature>
<dbReference type="AlphaFoldDB" id="A0A643CGB7"/>
<keyword evidence="7" id="KW-0508">mRNA splicing</keyword>
<dbReference type="GO" id="GO:0003676">
    <property type="term" value="F:nucleic acid binding"/>
    <property type="evidence" value="ECO:0007669"/>
    <property type="project" value="InterPro"/>
</dbReference>
<dbReference type="InterPro" id="IPR011545">
    <property type="entry name" value="DEAD/DEAH_box_helicase_dom"/>
</dbReference>
<evidence type="ECO:0000259" key="15">
    <source>
        <dbReference type="PROSITE" id="PS51194"/>
    </source>
</evidence>
<evidence type="ECO:0000259" key="16">
    <source>
        <dbReference type="PROSITE" id="PS51195"/>
    </source>
</evidence>
<keyword evidence="4 11" id="KW-0378">Hydrolase</keyword>
<keyword evidence="6 11" id="KW-0067">ATP-binding</keyword>
<feature type="compositionally biased region" description="Basic residues" evidence="13">
    <location>
        <begin position="40"/>
        <end position="62"/>
    </location>
</feature>
<keyword evidence="18" id="KW-1185">Reference proteome</keyword>
<dbReference type="Pfam" id="PF00270">
    <property type="entry name" value="DEAD"/>
    <property type="match status" value="1"/>
</dbReference>
<protein>
    <recommendedName>
        <fullName evidence="1">RNA helicase</fullName>
        <ecNumber evidence="1">3.6.4.13</ecNumber>
    </recommendedName>
</protein>
<dbReference type="PROSITE" id="PS51195">
    <property type="entry name" value="Q_MOTIF"/>
    <property type="match status" value="1"/>
</dbReference>
<gene>
    <name evidence="17" type="ORF">E2I00_006258</name>
</gene>
<feature type="coiled-coil region" evidence="12">
    <location>
        <begin position="268"/>
        <end position="295"/>
    </location>
</feature>
<comment type="caution">
    <text evidence="17">The sequence shown here is derived from an EMBL/GenBank/DDBJ whole genome shotgun (WGS) entry which is preliminary data.</text>
</comment>
<name>A0A643CGB7_BALPH</name>
<evidence type="ECO:0000313" key="18">
    <source>
        <dbReference type="Proteomes" id="UP000437017"/>
    </source>
</evidence>
<dbReference type="EMBL" id="SGJD01001606">
    <property type="protein sequence ID" value="KAB0399200.1"/>
    <property type="molecule type" value="Genomic_DNA"/>
</dbReference>
<dbReference type="CDD" id="cd17945">
    <property type="entry name" value="DEADc_DDX23"/>
    <property type="match status" value="1"/>
</dbReference>
<evidence type="ECO:0000256" key="11">
    <source>
        <dbReference type="RuleBase" id="RU000492"/>
    </source>
</evidence>
<feature type="compositionally biased region" description="Basic and acidic residues" evidence="13">
    <location>
        <begin position="1"/>
        <end position="39"/>
    </location>
</feature>
<dbReference type="FunFam" id="3.40.50.300:FF:000520">
    <property type="entry name" value="probable ATP-dependent RNA helicase DDX23"/>
    <property type="match status" value="1"/>
</dbReference>
<dbReference type="SUPFAM" id="SSF52540">
    <property type="entry name" value="P-loop containing nucleoside triphosphate hydrolases"/>
    <property type="match status" value="2"/>
</dbReference>
<dbReference type="GO" id="GO:0006397">
    <property type="term" value="P:mRNA processing"/>
    <property type="evidence" value="ECO:0007669"/>
    <property type="project" value="UniProtKB-KW"/>
</dbReference>
<feature type="compositionally biased region" description="Basic and acidic residues" evidence="13">
    <location>
        <begin position="107"/>
        <end position="143"/>
    </location>
</feature>
<dbReference type="GO" id="GO:0003724">
    <property type="term" value="F:RNA helicase activity"/>
    <property type="evidence" value="ECO:0007669"/>
    <property type="project" value="UniProtKB-EC"/>
</dbReference>
<dbReference type="Pfam" id="PF00271">
    <property type="entry name" value="Helicase_C"/>
    <property type="match status" value="1"/>
</dbReference>